<feature type="transmembrane region" description="Helical" evidence="6">
    <location>
        <begin position="107"/>
        <end position="126"/>
    </location>
</feature>
<dbReference type="OrthoDB" id="10044145at2759"/>
<evidence type="ECO:0000313" key="7">
    <source>
        <dbReference type="EMBL" id="PIN88322.1"/>
    </source>
</evidence>
<dbReference type="GO" id="GO:0006816">
    <property type="term" value="P:calcium ion transport"/>
    <property type="evidence" value="ECO:0007669"/>
    <property type="project" value="TreeGrafter"/>
</dbReference>
<evidence type="ECO:0000256" key="2">
    <source>
        <dbReference type="ARBA" id="ARBA00022692"/>
    </source>
</evidence>
<reference evidence="7" key="1">
    <citation type="submission" date="2017-08" db="EMBL/GenBank/DDBJ databases">
        <title>Assembly of the North American Bullfrog Genome.</title>
        <authorList>
            <person name="Warren R.L."/>
            <person name="Vandervalk B.P."/>
            <person name="Kucuk E."/>
            <person name="Birol I."/>
            <person name="Helbing C."/>
            <person name="Pandoh P."/>
            <person name="Behsaz B."/>
            <person name="Mohamadi H."/>
            <person name="Chu J."/>
            <person name="Jackman S."/>
            <person name="Hammond S.A."/>
            <person name="Veldhoen N."/>
            <person name="Kirk H."/>
            <person name="Zhao Y."/>
            <person name="Coope R."/>
            <person name="Pleasance S."/>
            <person name="Moore R."/>
            <person name="Holt R."/>
        </authorList>
    </citation>
    <scope>NUCLEOTIDE SEQUENCE</scope>
    <source>
        <strain evidence="7">Bruno</strain>
        <tissue evidence="7">Liver</tissue>
    </source>
</reference>
<dbReference type="GO" id="GO:0005261">
    <property type="term" value="F:monoatomic cation channel activity"/>
    <property type="evidence" value="ECO:0007669"/>
    <property type="project" value="TreeGrafter"/>
</dbReference>
<evidence type="ECO:0008006" key="8">
    <source>
        <dbReference type="Google" id="ProtNLM"/>
    </source>
</evidence>
<dbReference type="PANTHER" id="PTHR46730:SF4">
    <property type="entry name" value="POLYCYSTIC KIDNEY DISEASE PROTEIN 1-LIKE 1"/>
    <property type="match status" value="1"/>
</dbReference>
<evidence type="ECO:0000256" key="4">
    <source>
        <dbReference type="ARBA" id="ARBA00022989"/>
    </source>
</evidence>
<comment type="subcellular location">
    <subcellularLocation>
        <location evidence="1">Membrane</location>
    </subcellularLocation>
</comment>
<accession>A0A2G9NCB7</accession>
<keyword evidence="3" id="KW-0677">Repeat</keyword>
<evidence type="ECO:0000256" key="6">
    <source>
        <dbReference type="SAM" id="Phobius"/>
    </source>
</evidence>
<dbReference type="PANTHER" id="PTHR46730">
    <property type="entry name" value="POLYCYSTIN-1"/>
    <property type="match status" value="1"/>
</dbReference>
<evidence type="ECO:0000256" key="3">
    <source>
        <dbReference type="ARBA" id="ARBA00022737"/>
    </source>
</evidence>
<proteinExistence type="predicted"/>
<sequence length="189" mass="22819">MIYCIFILQPFLILLIAVFVAWRKKERPDFFVEALSEDVKYIAGEQYLQLSHLTTPSSQSSHDTSNFEKILAARKRARYLRLARPPTRPQLRIVRDKIRRKTVIKKIFRELTAYIVMTSVFVFITFGKYSNNEYFSNQAVRNEYIRNPVQLFNEIKTEDQWWDWSFNVLLDRLYWNHSYDEIYSNREVN</sequence>
<dbReference type="AlphaFoldDB" id="A0A2G9NCB7"/>
<keyword evidence="5 6" id="KW-0472">Membrane</keyword>
<dbReference type="EMBL" id="KV922951">
    <property type="protein sequence ID" value="PIN88322.1"/>
    <property type="molecule type" value="Genomic_DNA"/>
</dbReference>
<feature type="transmembrane region" description="Helical" evidence="6">
    <location>
        <begin position="6"/>
        <end position="22"/>
    </location>
</feature>
<feature type="non-terminal residue" evidence="7">
    <location>
        <position position="189"/>
    </location>
</feature>
<dbReference type="GO" id="GO:0005886">
    <property type="term" value="C:plasma membrane"/>
    <property type="evidence" value="ECO:0007669"/>
    <property type="project" value="TreeGrafter"/>
</dbReference>
<organism evidence="7">
    <name type="scientific">Aquarana catesbeiana</name>
    <name type="common">American bullfrog</name>
    <name type="synonym">Rana catesbeiana</name>
    <dbReference type="NCBI Taxonomy" id="8400"/>
    <lineage>
        <taxon>Eukaryota</taxon>
        <taxon>Metazoa</taxon>
        <taxon>Chordata</taxon>
        <taxon>Craniata</taxon>
        <taxon>Vertebrata</taxon>
        <taxon>Euteleostomi</taxon>
        <taxon>Amphibia</taxon>
        <taxon>Batrachia</taxon>
        <taxon>Anura</taxon>
        <taxon>Neobatrachia</taxon>
        <taxon>Ranoidea</taxon>
        <taxon>Ranidae</taxon>
        <taxon>Aquarana</taxon>
    </lineage>
</organism>
<evidence type="ECO:0000256" key="5">
    <source>
        <dbReference type="ARBA" id="ARBA00023136"/>
    </source>
</evidence>
<evidence type="ECO:0000256" key="1">
    <source>
        <dbReference type="ARBA" id="ARBA00004370"/>
    </source>
</evidence>
<keyword evidence="4 6" id="KW-1133">Transmembrane helix</keyword>
<name>A0A2G9NCB7_AQUCT</name>
<gene>
    <name evidence="7" type="ORF">AB205_0066770</name>
</gene>
<protein>
    <recommendedName>
        <fullName evidence="8">Polycystin domain-containing protein</fullName>
    </recommendedName>
</protein>
<keyword evidence="2 6" id="KW-0812">Transmembrane</keyword>